<protein>
    <submittedName>
        <fullName evidence="1">Uncharacterized protein</fullName>
    </submittedName>
</protein>
<dbReference type="EMBL" id="CM037154">
    <property type="protein sequence ID" value="KAH7861801.1"/>
    <property type="molecule type" value="Genomic_DNA"/>
</dbReference>
<sequence>MQKLLLILMTILLMQVFADAVLSNSSLAIKDEGIAGSSLLKKYHPKKINCNYACLRRCRQASRKNVCNRACKTCCMRCHCVPPGTYGNKSACPCYASLKTHGNKPKCP</sequence>
<dbReference type="Proteomes" id="UP000828048">
    <property type="component" value="Chromosome 4"/>
</dbReference>
<evidence type="ECO:0000313" key="1">
    <source>
        <dbReference type="EMBL" id="KAH7861801.1"/>
    </source>
</evidence>
<proteinExistence type="predicted"/>
<organism evidence="1 2">
    <name type="scientific">Vaccinium darrowii</name>
    <dbReference type="NCBI Taxonomy" id="229202"/>
    <lineage>
        <taxon>Eukaryota</taxon>
        <taxon>Viridiplantae</taxon>
        <taxon>Streptophyta</taxon>
        <taxon>Embryophyta</taxon>
        <taxon>Tracheophyta</taxon>
        <taxon>Spermatophyta</taxon>
        <taxon>Magnoliopsida</taxon>
        <taxon>eudicotyledons</taxon>
        <taxon>Gunneridae</taxon>
        <taxon>Pentapetalae</taxon>
        <taxon>asterids</taxon>
        <taxon>Ericales</taxon>
        <taxon>Ericaceae</taxon>
        <taxon>Vaccinioideae</taxon>
        <taxon>Vaccinieae</taxon>
        <taxon>Vaccinium</taxon>
    </lineage>
</organism>
<name>A0ACB7Z814_9ERIC</name>
<evidence type="ECO:0000313" key="2">
    <source>
        <dbReference type="Proteomes" id="UP000828048"/>
    </source>
</evidence>
<gene>
    <name evidence="1" type="ORF">Vadar_031028</name>
</gene>
<accession>A0ACB7Z814</accession>
<comment type="caution">
    <text evidence="1">The sequence shown here is derived from an EMBL/GenBank/DDBJ whole genome shotgun (WGS) entry which is preliminary data.</text>
</comment>
<reference evidence="1 2" key="1">
    <citation type="journal article" date="2021" name="Hortic Res">
        <title>High-quality reference genome and annotation aids understanding of berry development for evergreen blueberry (Vaccinium darrowii).</title>
        <authorList>
            <person name="Yu J."/>
            <person name="Hulse-Kemp A.M."/>
            <person name="Babiker E."/>
            <person name="Staton M."/>
        </authorList>
    </citation>
    <scope>NUCLEOTIDE SEQUENCE [LARGE SCALE GENOMIC DNA]</scope>
    <source>
        <strain evidence="2">cv. NJ 8807/NJ 8810</strain>
        <tissue evidence="1">Young leaf</tissue>
    </source>
</reference>
<keyword evidence="2" id="KW-1185">Reference proteome</keyword>